<sequence length="281" mass="32264">MNREKVVVLLDEKKFMHRDDRLIILLRHVLRTPTYSLKDIIGNRLPNASNFFQYPCDVVIDERRSLLFVSDCGELNIQVFDLHSRELMYNIKTVDRPRFMAMYCDSLIFSSEDGFVYRFDLETRSEIWKSSGKMSNPCGVIVDEMRGLVFVCECGGNTIQTLSAETGKVRSILVLTPKRPTLFYNNDNIPSVSNPYGIAFSLDRNYFVVSSVVNAKIYLVDKKGKIVHSFGEHGSKPNQFNFPSSLEVSLNHLETKLLYTAKKHFTSQEDCLSIMQLVIFT</sequence>
<organism evidence="2">
    <name type="scientific">Naegleria gruberi</name>
    <name type="common">Amoeba</name>
    <dbReference type="NCBI Taxonomy" id="5762"/>
    <lineage>
        <taxon>Eukaryota</taxon>
        <taxon>Discoba</taxon>
        <taxon>Heterolobosea</taxon>
        <taxon>Tetramitia</taxon>
        <taxon>Eutetramitia</taxon>
        <taxon>Vahlkampfiidae</taxon>
        <taxon>Naegleria</taxon>
    </lineage>
</organism>
<evidence type="ECO:0000313" key="1">
    <source>
        <dbReference type="EMBL" id="EFC46986.1"/>
    </source>
</evidence>
<keyword evidence="2" id="KW-1185">Reference proteome</keyword>
<dbReference type="RefSeq" id="XP_002679730.1">
    <property type="nucleotide sequence ID" value="XM_002679684.1"/>
</dbReference>
<dbReference type="InterPro" id="IPR050952">
    <property type="entry name" value="TRIM-NHL_E3_ligases"/>
</dbReference>
<dbReference type="InterPro" id="IPR011042">
    <property type="entry name" value="6-blade_b-propeller_TolB-like"/>
</dbReference>
<dbReference type="Gene3D" id="2.120.10.30">
    <property type="entry name" value="TolB, C-terminal domain"/>
    <property type="match status" value="2"/>
</dbReference>
<accession>D2V856</accession>
<dbReference type="EMBL" id="GG738856">
    <property type="protein sequence ID" value="EFC46986.1"/>
    <property type="molecule type" value="Genomic_DNA"/>
</dbReference>
<dbReference type="GO" id="GO:0008270">
    <property type="term" value="F:zinc ion binding"/>
    <property type="evidence" value="ECO:0007669"/>
    <property type="project" value="UniProtKB-KW"/>
</dbReference>
<dbReference type="InParanoid" id="D2V856"/>
<name>D2V856_NAEGR</name>
<proteinExistence type="predicted"/>
<gene>
    <name evidence="1" type="ORF">NAEGRDRAFT_65035</name>
</gene>
<dbReference type="VEuPathDB" id="AmoebaDB:NAEGRDRAFT_65035"/>
<dbReference type="GeneID" id="8861297"/>
<dbReference type="AlphaFoldDB" id="D2V856"/>
<dbReference type="KEGG" id="ngr:NAEGRDRAFT_65035"/>
<dbReference type="PANTHER" id="PTHR24104:SF25">
    <property type="entry name" value="PROTEIN LIN-41"/>
    <property type="match status" value="1"/>
</dbReference>
<evidence type="ECO:0000313" key="2">
    <source>
        <dbReference type="Proteomes" id="UP000006671"/>
    </source>
</evidence>
<dbReference type="OMA" id="RQEIWIS"/>
<dbReference type="OrthoDB" id="342730at2759"/>
<reference evidence="1 2" key="1">
    <citation type="journal article" date="2010" name="Cell">
        <title>The genome of Naegleria gruberi illuminates early eukaryotic versatility.</title>
        <authorList>
            <person name="Fritz-Laylin L.K."/>
            <person name="Prochnik S.E."/>
            <person name="Ginger M.L."/>
            <person name="Dacks J.B."/>
            <person name="Carpenter M.L."/>
            <person name="Field M.C."/>
            <person name="Kuo A."/>
            <person name="Paredez A."/>
            <person name="Chapman J."/>
            <person name="Pham J."/>
            <person name="Shu S."/>
            <person name="Neupane R."/>
            <person name="Cipriano M."/>
            <person name="Mancuso J."/>
            <person name="Tu H."/>
            <person name="Salamov A."/>
            <person name="Lindquist E."/>
            <person name="Shapiro H."/>
            <person name="Lucas S."/>
            <person name="Grigoriev I.V."/>
            <person name="Cande W.Z."/>
            <person name="Fulton C."/>
            <person name="Rokhsar D.S."/>
            <person name="Dawson S.C."/>
        </authorList>
    </citation>
    <scope>NUCLEOTIDE SEQUENCE [LARGE SCALE GENOMIC DNA]</scope>
    <source>
        <strain evidence="1 2">NEG-M</strain>
    </source>
</reference>
<dbReference type="PANTHER" id="PTHR24104">
    <property type="entry name" value="E3 UBIQUITIN-PROTEIN LIGASE NHLRC1-RELATED"/>
    <property type="match status" value="1"/>
</dbReference>
<dbReference type="Proteomes" id="UP000006671">
    <property type="component" value="Unassembled WGS sequence"/>
</dbReference>
<dbReference type="SUPFAM" id="SSF63825">
    <property type="entry name" value="YWTD domain"/>
    <property type="match status" value="1"/>
</dbReference>
<protein>
    <submittedName>
        <fullName evidence="1">Predicted protein</fullName>
    </submittedName>
</protein>